<dbReference type="EMBL" id="NBSK02000005">
    <property type="protein sequence ID" value="KAJ0204313.1"/>
    <property type="molecule type" value="Genomic_DNA"/>
</dbReference>
<keyword evidence="2" id="KW-1185">Reference proteome</keyword>
<gene>
    <name evidence="1" type="ORF">LSAT_V11C500256370</name>
</gene>
<dbReference type="InterPro" id="IPR052343">
    <property type="entry name" value="Retrotransposon-Effector_Assoc"/>
</dbReference>
<protein>
    <submittedName>
        <fullName evidence="1">Uncharacterized protein</fullName>
    </submittedName>
</protein>
<dbReference type="PANTHER" id="PTHR46890:SF50">
    <property type="entry name" value="RNA-DIRECTED DNA POLYMERASE, EUKARYOTA, REVERSE TRANSCRIPTASE ZINC-BINDING DOMAIN PROTEIN-RELATED"/>
    <property type="match status" value="1"/>
</dbReference>
<accession>A0A9R1VDS0</accession>
<proteinExistence type="predicted"/>
<comment type="caution">
    <text evidence="1">The sequence shown here is derived from an EMBL/GenBank/DDBJ whole genome shotgun (WGS) entry which is preliminary data.</text>
</comment>
<dbReference type="AlphaFoldDB" id="A0A9R1VDS0"/>
<sequence length="133" mass="14905">MDAIRFEAPISSEEVKNVVRACGSDNASGPDELTFKFINKYWVTILEDVIGFIRHFEEYGTLSKGCNSSFITLAPKIKVPLTLSDYHPISLIGCLYKIIIKILVTDLDPKRSKDSFPSSFMSVNGGHELRITF</sequence>
<evidence type="ECO:0000313" key="2">
    <source>
        <dbReference type="Proteomes" id="UP000235145"/>
    </source>
</evidence>
<reference evidence="1 2" key="1">
    <citation type="journal article" date="2017" name="Nat. Commun.">
        <title>Genome assembly with in vitro proximity ligation data and whole-genome triplication in lettuce.</title>
        <authorList>
            <person name="Reyes-Chin-Wo S."/>
            <person name="Wang Z."/>
            <person name="Yang X."/>
            <person name="Kozik A."/>
            <person name="Arikit S."/>
            <person name="Song C."/>
            <person name="Xia L."/>
            <person name="Froenicke L."/>
            <person name="Lavelle D.O."/>
            <person name="Truco M.J."/>
            <person name="Xia R."/>
            <person name="Zhu S."/>
            <person name="Xu C."/>
            <person name="Xu H."/>
            <person name="Xu X."/>
            <person name="Cox K."/>
            <person name="Korf I."/>
            <person name="Meyers B.C."/>
            <person name="Michelmore R.W."/>
        </authorList>
    </citation>
    <scope>NUCLEOTIDE SEQUENCE [LARGE SCALE GENOMIC DNA]</scope>
    <source>
        <strain evidence="2">cv. Salinas</strain>
        <tissue evidence="1">Seedlings</tissue>
    </source>
</reference>
<organism evidence="1 2">
    <name type="scientific">Lactuca sativa</name>
    <name type="common">Garden lettuce</name>
    <dbReference type="NCBI Taxonomy" id="4236"/>
    <lineage>
        <taxon>Eukaryota</taxon>
        <taxon>Viridiplantae</taxon>
        <taxon>Streptophyta</taxon>
        <taxon>Embryophyta</taxon>
        <taxon>Tracheophyta</taxon>
        <taxon>Spermatophyta</taxon>
        <taxon>Magnoliopsida</taxon>
        <taxon>eudicotyledons</taxon>
        <taxon>Gunneridae</taxon>
        <taxon>Pentapetalae</taxon>
        <taxon>asterids</taxon>
        <taxon>campanulids</taxon>
        <taxon>Asterales</taxon>
        <taxon>Asteraceae</taxon>
        <taxon>Cichorioideae</taxon>
        <taxon>Cichorieae</taxon>
        <taxon>Lactucinae</taxon>
        <taxon>Lactuca</taxon>
    </lineage>
</organism>
<name>A0A9R1VDS0_LACSA</name>
<dbReference type="Proteomes" id="UP000235145">
    <property type="component" value="Unassembled WGS sequence"/>
</dbReference>
<evidence type="ECO:0000313" key="1">
    <source>
        <dbReference type="EMBL" id="KAJ0204313.1"/>
    </source>
</evidence>
<dbReference type="PANTHER" id="PTHR46890">
    <property type="entry name" value="NON-LTR RETROLELEMENT REVERSE TRANSCRIPTASE-LIKE PROTEIN-RELATED"/>
    <property type="match status" value="1"/>
</dbReference>